<dbReference type="PANTHER" id="PTHR31973:SF188">
    <property type="entry name" value="POLYPROTEIN, PUTATIVE-RELATED"/>
    <property type="match status" value="1"/>
</dbReference>
<dbReference type="PROSITE" id="PS50966">
    <property type="entry name" value="ZF_SWIM"/>
    <property type="match status" value="1"/>
</dbReference>
<keyword evidence="1" id="KW-0479">Metal-binding</keyword>
<keyword evidence="2 4" id="KW-0863">Zinc-finger</keyword>
<proteinExistence type="predicted"/>
<protein>
    <recommendedName>
        <fullName evidence="5">SWIM-type domain-containing protein</fullName>
    </recommendedName>
</protein>
<gene>
    <name evidence="6" type="ORF">AMTR_s00039p00159070</name>
</gene>
<dbReference type="InterPro" id="IPR006564">
    <property type="entry name" value="Znf_PMZ"/>
</dbReference>
<evidence type="ECO:0000259" key="5">
    <source>
        <dbReference type="PROSITE" id="PS50966"/>
    </source>
</evidence>
<evidence type="ECO:0000313" key="6">
    <source>
        <dbReference type="EMBL" id="ERN15824.1"/>
    </source>
</evidence>
<dbReference type="SMART" id="SM00575">
    <property type="entry name" value="ZnF_PMZ"/>
    <property type="match status" value="1"/>
</dbReference>
<dbReference type="Pfam" id="PF04434">
    <property type="entry name" value="SWIM"/>
    <property type="match status" value="1"/>
</dbReference>
<dbReference type="HOGENOM" id="CLU_055196_3_1_1"/>
<feature type="domain" description="SWIM-type" evidence="5">
    <location>
        <begin position="55"/>
        <end position="87"/>
    </location>
</feature>
<dbReference type="OMA" id="RICTNDI"/>
<dbReference type="InterPro" id="IPR007527">
    <property type="entry name" value="Znf_SWIM"/>
</dbReference>
<dbReference type="Gramene" id="ERN15824">
    <property type="protein sequence ID" value="ERN15824"/>
    <property type="gene ID" value="AMTR_s00039p00159070"/>
</dbReference>
<keyword evidence="3" id="KW-0862">Zinc</keyword>
<name>U5D069_AMBTC</name>
<dbReference type="GO" id="GO:0008270">
    <property type="term" value="F:zinc ion binding"/>
    <property type="evidence" value="ECO:0007669"/>
    <property type="project" value="UniProtKB-KW"/>
</dbReference>
<reference evidence="7" key="1">
    <citation type="journal article" date="2013" name="Science">
        <title>The Amborella genome and the evolution of flowering plants.</title>
        <authorList>
            <consortium name="Amborella Genome Project"/>
        </authorList>
    </citation>
    <scope>NUCLEOTIDE SEQUENCE [LARGE SCALE GENOMIC DNA]</scope>
</reference>
<sequence length="166" mass="19400">MGEFSKKMTMFLEWSSMLTPKAQKVIDMRRDKSRFLHTITWVHDGMYESNADKKYALNMTTHTCSCQVWQVSGLSCNHAITAIGHRHEDVTNYCDIYFTVQMYHTAYSLPFNPMPDVLELSYIVYAIVMPPAARRTVGWPKKIRKQTKYKEIRHLKCSRCEVVGHN</sequence>
<evidence type="ECO:0000256" key="1">
    <source>
        <dbReference type="ARBA" id="ARBA00022723"/>
    </source>
</evidence>
<evidence type="ECO:0000256" key="2">
    <source>
        <dbReference type="ARBA" id="ARBA00022771"/>
    </source>
</evidence>
<evidence type="ECO:0000313" key="7">
    <source>
        <dbReference type="Proteomes" id="UP000017836"/>
    </source>
</evidence>
<keyword evidence="7" id="KW-1185">Reference proteome</keyword>
<evidence type="ECO:0000256" key="4">
    <source>
        <dbReference type="PROSITE-ProRule" id="PRU00325"/>
    </source>
</evidence>
<dbReference type="EMBL" id="KI392495">
    <property type="protein sequence ID" value="ERN15824.1"/>
    <property type="molecule type" value="Genomic_DNA"/>
</dbReference>
<dbReference type="AlphaFoldDB" id="U5D069"/>
<dbReference type="PANTHER" id="PTHR31973">
    <property type="entry name" value="POLYPROTEIN, PUTATIVE-RELATED"/>
    <property type="match status" value="1"/>
</dbReference>
<accession>U5D069</accession>
<organism evidence="6 7">
    <name type="scientific">Amborella trichopoda</name>
    <dbReference type="NCBI Taxonomy" id="13333"/>
    <lineage>
        <taxon>Eukaryota</taxon>
        <taxon>Viridiplantae</taxon>
        <taxon>Streptophyta</taxon>
        <taxon>Embryophyta</taxon>
        <taxon>Tracheophyta</taxon>
        <taxon>Spermatophyta</taxon>
        <taxon>Magnoliopsida</taxon>
        <taxon>Amborellales</taxon>
        <taxon>Amborellaceae</taxon>
        <taxon>Amborella</taxon>
    </lineage>
</organism>
<dbReference type="Proteomes" id="UP000017836">
    <property type="component" value="Unassembled WGS sequence"/>
</dbReference>
<evidence type="ECO:0000256" key="3">
    <source>
        <dbReference type="ARBA" id="ARBA00022833"/>
    </source>
</evidence>